<keyword evidence="2" id="KW-1185">Reference proteome</keyword>
<accession>A0ABV0U062</accession>
<dbReference type="EMBL" id="JAHRIQ010051614">
    <property type="protein sequence ID" value="MEQ2238359.1"/>
    <property type="molecule type" value="Genomic_DNA"/>
</dbReference>
<reference evidence="1 2" key="1">
    <citation type="submission" date="2021-06" db="EMBL/GenBank/DDBJ databases">
        <authorList>
            <person name="Palmer J.M."/>
        </authorList>
    </citation>
    <scope>NUCLEOTIDE SEQUENCE [LARGE SCALE GENOMIC DNA]</scope>
    <source>
        <strain evidence="2">if_2019</strain>
        <tissue evidence="1">Muscle</tissue>
    </source>
</reference>
<organism evidence="1 2">
    <name type="scientific">Ilyodon furcidens</name>
    <name type="common">goldbreast splitfin</name>
    <dbReference type="NCBI Taxonomy" id="33524"/>
    <lineage>
        <taxon>Eukaryota</taxon>
        <taxon>Metazoa</taxon>
        <taxon>Chordata</taxon>
        <taxon>Craniata</taxon>
        <taxon>Vertebrata</taxon>
        <taxon>Euteleostomi</taxon>
        <taxon>Actinopterygii</taxon>
        <taxon>Neopterygii</taxon>
        <taxon>Teleostei</taxon>
        <taxon>Neoteleostei</taxon>
        <taxon>Acanthomorphata</taxon>
        <taxon>Ovalentaria</taxon>
        <taxon>Atherinomorphae</taxon>
        <taxon>Cyprinodontiformes</taxon>
        <taxon>Goodeidae</taxon>
        <taxon>Ilyodon</taxon>
    </lineage>
</organism>
<protein>
    <submittedName>
        <fullName evidence="1">Uncharacterized protein</fullName>
    </submittedName>
</protein>
<name>A0ABV0U062_9TELE</name>
<comment type="caution">
    <text evidence="1">The sequence shown here is derived from an EMBL/GenBank/DDBJ whole genome shotgun (WGS) entry which is preliminary data.</text>
</comment>
<proteinExistence type="predicted"/>
<evidence type="ECO:0000313" key="2">
    <source>
        <dbReference type="Proteomes" id="UP001482620"/>
    </source>
</evidence>
<gene>
    <name evidence="1" type="ORF">ILYODFUR_032442</name>
</gene>
<evidence type="ECO:0000313" key="1">
    <source>
        <dbReference type="EMBL" id="MEQ2238359.1"/>
    </source>
</evidence>
<sequence length="122" mass="13663">MCSELYVHAIVLLEVSEDAMSHKCVFTVQKPESRCAVKLDCYNNLMVKINHFLCLQLYCLLACHQKFYYPLSSGFTTLLGGKVYDCMTVHLTDLHFLAGCAPKASFNTIFPCHITTFAITAG</sequence>
<dbReference type="Proteomes" id="UP001482620">
    <property type="component" value="Unassembled WGS sequence"/>
</dbReference>